<dbReference type="AlphaFoldDB" id="A0A151IVY6"/>
<evidence type="ECO:0000313" key="2">
    <source>
        <dbReference type="Proteomes" id="UP000078492"/>
    </source>
</evidence>
<protein>
    <submittedName>
        <fullName evidence="1">Uncharacterized protein</fullName>
    </submittedName>
</protein>
<keyword evidence="2" id="KW-1185">Reference proteome</keyword>
<accession>A0A151IVY6</accession>
<dbReference type="EMBL" id="KQ980882">
    <property type="protein sequence ID" value="KYN11954.1"/>
    <property type="molecule type" value="Genomic_DNA"/>
</dbReference>
<gene>
    <name evidence="1" type="ORF">ALC57_15918</name>
</gene>
<proteinExistence type="predicted"/>
<sequence length="56" mass="6387">MERLSTVFQAEILTVSRCRYRFWGHVFLTPEDLDETKIGDLISLVHRAGLGLVALL</sequence>
<name>A0A151IVY6_9HYME</name>
<reference evidence="1 2" key="1">
    <citation type="submission" date="2015-09" db="EMBL/GenBank/DDBJ databases">
        <title>Trachymyrmex cornetzi WGS genome.</title>
        <authorList>
            <person name="Nygaard S."/>
            <person name="Hu H."/>
            <person name="Boomsma J."/>
            <person name="Zhang G."/>
        </authorList>
    </citation>
    <scope>NUCLEOTIDE SEQUENCE [LARGE SCALE GENOMIC DNA]</scope>
    <source>
        <strain evidence="1">Tcor2-1</strain>
        <tissue evidence="1">Whole body</tissue>
    </source>
</reference>
<evidence type="ECO:0000313" key="1">
    <source>
        <dbReference type="EMBL" id="KYN11954.1"/>
    </source>
</evidence>
<organism evidence="1 2">
    <name type="scientific">Trachymyrmex cornetzi</name>
    <dbReference type="NCBI Taxonomy" id="471704"/>
    <lineage>
        <taxon>Eukaryota</taxon>
        <taxon>Metazoa</taxon>
        <taxon>Ecdysozoa</taxon>
        <taxon>Arthropoda</taxon>
        <taxon>Hexapoda</taxon>
        <taxon>Insecta</taxon>
        <taxon>Pterygota</taxon>
        <taxon>Neoptera</taxon>
        <taxon>Endopterygota</taxon>
        <taxon>Hymenoptera</taxon>
        <taxon>Apocrita</taxon>
        <taxon>Aculeata</taxon>
        <taxon>Formicoidea</taxon>
        <taxon>Formicidae</taxon>
        <taxon>Myrmicinae</taxon>
        <taxon>Trachymyrmex</taxon>
    </lineage>
</organism>
<dbReference type="Proteomes" id="UP000078492">
    <property type="component" value="Unassembled WGS sequence"/>
</dbReference>